<dbReference type="InterPro" id="IPR051531">
    <property type="entry name" value="N-acetyltransferase"/>
</dbReference>
<keyword evidence="2" id="KW-0012">Acyltransferase</keyword>
<evidence type="ECO:0000259" key="4">
    <source>
        <dbReference type="PROSITE" id="PS51186"/>
    </source>
</evidence>
<sequence length="141" mass="16278">SRCATSERERLSDSAYAFGIFLNDRLIGEANISSIQRGPCQTGNIGYWIDESVAGNGYMPEAVALVLRFAFETISLHRIQISIIPRNFASRRIPEKLNLRLEGMSLKYLEINGTWEDHVHYAITQEEWVHLKPEYRKLYFP</sequence>
<dbReference type="InterPro" id="IPR000182">
    <property type="entry name" value="GNAT_dom"/>
</dbReference>
<evidence type="ECO:0000256" key="2">
    <source>
        <dbReference type="ARBA" id="ARBA00023315"/>
    </source>
</evidence>
<dbReference type="GO" id="GO:0008999">
    <property type="term" value="F:protein-N-terminal-alanine acetyltransferase activity"/>
    <property type="evidence" value="ECO:0007669"/>
    <property type="project" value="TreeGrafter"/>
</dbReference>
<evidence type="ECO:0000256" key="1">
    <source>
        <dbReference type="ARBA" id="ARBA00022679"/>
    </source>
</evidence>
<dbReference type="PANTHER" id="PTHR43792:SF8">
    <property type="entry name" value="[RIBOSOMAL PROTEIN US5]-ALANINE N-ACETYLTRANSFERASE"/>
    <property type="match status" value="1"/>
</dbReference>
<keyword evidence="1 5" id="KW-0808">Transferase</keyword>
<name>T0YRF7_9ZZZZ</name>
<organism evidence="5">
    <name type="scientific">mine drainage metagenome</name>
    <dbReference type="NCBI Taxonomy" id="410659"/>
    <lineage>
        <taxon>unclassified sequences</taxon>
        <taxon>metagenomes</taxon>
        <taxon>ecological metagenomes</taxon>
    </lineage>
</organism>
<accession>T0YRF7</accession>
<dbReference type="AlphaFoldDB" id="T0YRF7"/>
<protein>
    <submittedName>
        <fullName evidence="5">GCN5-related N-acetyltransferase</fullName>
    </submittedName>
</protein>
<evidence type="ECO:0000256" key="3">
    <source>
        <dbReference type="ARBA" id="ARBA00038502"/>
    </source>
</evidence>
<dbReference type="PANTHER" id="PTHR43792">
    <property type="entry name" value="GNAT FAMILY, PUTATIVE (AFU_ORTHOLOGUE AFUA_3G00765)-RELATED-RELATED"/>
    <property type="match status" value="1"/>
</dbReference>
<dbReference type="Gene3D" id="3.40.630.30">
    <property type="match status" value="1"/>
</dbReference>
<feature type="domain" description="N-acetyltransferase" evidence="4">
    <location>
        <begin position="1"/>
        <end position="126"/>
    </location>
</feature>
<comment type="caution">
    <text evidence="5">The sequence shown here is derived from an EMBL/GenBank/DDBJ whole genome shotgun (WGS) entry which is preliminary data.</text>
</comment>
<dbReference type="PROSITE" id="PS51186">
    <property type="entry name" value="GNAT"/>
    <property type="match status" value="1"/>
</dbReference>
<dbReference type="GO" id="GO:0005737">
    <property type="term" value="C:cytoplasm"/>
    <property type="evidence" value="ECO:0007669"/>
    <property type="project" value="TreeGrafter"/>
</dbReference>
<evidence type="ECO:0000313" key="5">
    <source>
        <dbReference type="EMBL" id="EQD38081.1"/>
    </source>
</evidence>
<feature type="non-terminal residue" evidence="5">
    <location>
        <position position="1"/>
    </location>
</feature>
<proteinExistence type="inferred from homology"/>
<dbReference type="InterPro" id="IPR016181">
    <property type="entry name" value="Acyl_CoA_acyltransferase"/>
</dbReference>
<dbReference type="EMBL" id="AUZZ01008396">
    <property type="protein sequence ID" value="EQD38081.1"/>
    <property type="molecule type" value="Genomic_DNA"/>
</dbReference>
<reference evidence="5" key="1">
    <citation type="submission" date="2013-08" db="EMBL/GenBank/DDBJ databases">
        <authorList>
            <person name="Mendez C."/>
            <person name="Richter M."/>
            <person name="Ferrer M."/>
            <person name="Sanchez J."/>
        </authorList>
    </citation>
    <scope>NUCLEOTIDE SEQUENCE</scope>
</reference>
<reference evidence="5" key="2">
    <citation type="journal article" date="2014" name="ISME J.">
        <title>Microbial stratification in low pH oxic and suboxic macroscopic growths along an acid mine drainage.</title>
        <authorList>
            <person name="Mendez-Garcia C."/>
            <person name="Mesa V."/>
            <person name="Sprenger R.R."/>
            <person name="Richter M."/>
            <person name="Diez M.S."/>
            <person name="Solano J."/>
            <person name="Bargiela R."/>
            <person name="Golyshina O.V."/>
            <person name="Manteca A."/>
            <person name="Ramos J.L."/>
            <person name="Gallego J.R."/>
            <person name="Llorente I."/>
            <person name="Martins Dos Santos V.A."/>
            <person name="Jensen O.N."/>
            <person name="Pelaez A.I."/>
            <person name="Sanchez J."/>
            <person name="Ferrer M."/>
        </authorList>
    </citation>
    <scope>NUCLEOTIDE SEQUENCE</scope>
</reference>
<gene>
    <name evidence="5" type="ORF">B2A_11624</name>
</gene>
<comment type="similarity">
    <text evidence="3">Belongs to the acetyltransferase family. RimJ subfamily.</text>
</comment>
<dbReference type="Pfam" id="PF13302">
    <property type="entry name" value="Acetyltransf_3"/>
    <property type="match status" value="1"/>
</dbReference>
<dbReference type="SUPFAM" id="SSF55729">
    <property type="entry name" value="Acyl-CoA N-acyltransferases (Nat)"/>
    <property type="match status" value="1"/>
</dbReference>